<reference evidence="1 2" key="4">
    <citation type="journal article" date="2020" name="Sci. Rep.">
        <title>beta-carboline chemical signals induce reveromycin production through a LuxR family regulator in Streptomyces sp. SN-593.</title>
        <authorList>
            <person name="Panthee S."/>
            <person name="Kito N."/>
            <person name="Hayashi T."/>
            <person name="Shimizu T."/>
            <person name="Ishikawa J."/>
            <person name="Hamamoto H."/>
            <person name="Osada H."/>
            <person name="Takahashi S."/>
        </authorList>
    </citation>
    <scope>NUCLEOTIDE SEQUENCE [LARGE SCALE GENOMIC DNA]</scope>
    <source>
        <strain evidence="1 2">SN-593</strain>
    </source>
</reference>
<protein>
    <submittedName>
        <fullName evidence="1">Uncharacterized protein</fullName>
    </submittedName>
</protein>
<proteinExistence type="predicted"/>
<organism evidence="1 2">
    <name type="scientific">Actinacidiphila reveromycinica</name>
    <dbReference type="NCBI Taxonomy" id="659352"/>
    <lineage>
        <taxon>Bacteria</taxon>
        <taxon>Bacillati</taxon>
        <taxon>Actinomycetota</taxon>
        <taxon>Actinomycetes</taxon>
        <taxon>Kitasatosporales</taxon>
        <taxon>Streptomycetaceae</taxon>
        <taxon>Actinacidiphila</taxon>
    </lineage>
</organism>
<evidence type="ECO:0000313" key="2">
    <source>
        <dbReference type="Proteomes" id="UP000595703"/>
    </source>
</evidence>
<name>A0A7U3UXB1_9ACTN</name>
<keyword evidence="2" id="KW-1185">Reference proteome</keyword>
<accession>A0A7U3UXB1</accession>
<dbReference type="EMBL" id="AP018365">
    <property type="protein sequence ID" value="BBB00324.1"/>
    <property type="molecule type" value="Genomic_DNA"/>
</dbReference>
<dbReference type="RefSeq" id="WP_202236351.1">
    <property type="nucleotide sequence ID" value="NZ_AP018365.1"/>
</dbReference>
<reference evidence="1 2" key="3">
    <citation type="journal article" date="2011" name="Nat. Chem. Biol.">
        <title>Reveromycin A biosynthesis uses RevG and RevJ for stereospecific spiroacetal formation.</title>
        <authorList>
            <person name="Takahashi S."/>
            <person name="Toyoda A."/>
            <person name="Sekiyama Y."/>
            <person name="Takagi H."/>
            <person name="Nogawa T."/>
            <person name="Uramoto M."/>
            <person name="Suzuki R."/>
            <person name="Koshino H."/>
            <person name="Kumano T."/>
            <person name="Panthee S."/>
            <person name="Dairi T."/>
            <person name="Ishikawa J."/>
            <person name="Ikeda H."/>
            <person name="Sakaki Y."/>
            <person name="Osada H."/>
        </authorList>
    </citation>
    <scope>NUCLEOTIDE SEQUENCE [LARGE SCALE GENOMIC DNA]</scope>
    <source>
        <strain evidence="1 2">SN-593</strain>
    </source>
</reference>
<dbReference type="AlphaFoldDB" id="A0A7U3UXB1"/>
<gene>
    <name evidence="1" type="ORF">RVR_7337</name>
</gene>
<evidence type="ECO:0000313" key="1">
    <source>
        <dbReference type="EMBL" id="BBB00324.1"/>
    </source>
</evidence>
<sequence length="160" mass="17746">MGRQMLEITRNHAWGRDYAVVLDGSTAAHWRRRAWRSGGRVEMDGRTAELRSADRGRTFELRGADGVLAEAHRSGRTWRLRHGGEEYTLERPSGFGRRSRRLLRRGDVLGTFTRTRFGRGLTAELGDLPAPAQVFAGLVVLSLWQRQDAATAAAVSAGSS</sequence>
<dbReference type="Proteomes" id="UP000595703">
    <property type="component" value="Chromosome"/>
</dbReference>
<dbReference type="KEGG" id="arev:RVR_7337"/>
<reference evidence="1 2" key="2">
    <citation type="journal article" date="2011" name="J. Antibiot.">
        <title>Furaquinocins I and J: novel polyketide isoprenoid hybrid compounds from Streptomyces reveromyceticus SN-593.</title>
        <authorList>
            <person name="Panthee S."/>
            <person name="Takahashi S."/>
            <person name="Takagi H."/>
            <person name="Nogawa T."/>
            <person name="Oowada E."/>
            <person name="Uramoto M."/>
            <person name="Osada H."/>
        </authorList>
    </citation>
    <scope>NUCLEOTIDE SEQUENCE [LARGE SCALE GENOMIC DNA]</scope>
    <source>
        <strain evidence="1 2">SN-593</strain>
    </source>
</reference>
<reference evidence="1 2" key="1">
    <citation type="journal article" date="2010" name="J. Bacteriol.">
        <title>Biochemical characterization of a novel indole prenyltransferase from Streptomyces sp. SN-593.</title>
        <authorList>
            <person name="Takahashi S."/>
            <person name="Takagi H."/>
            <person name="Toyoda A."/>
            <person name="Uramoto M."/>
            <person name="Nogawa T."/>
            <person name="Ueki M."/>
            <person name="Sakaki Y."/>
            <person name="Osada H."/>
        </authorList>
    </citation>
    <scope>NUCLEOTIDE SEQUENCE [LARGE SCALE GENOMIC DNA]</scope>
    <source>
        <strain evidence="1 2">SN-593</strain>
    </source>
</reference>